<dbReference type="PhylomeDB" id="B4N4V5"/>
<evidence type="ECO:0000313" key="2">
    <source>
        <dbReference type="EMBL" id="EDW79394.1"/>
    </source>
</evidence>
<dbReference type="Proteomes" id="UP000007798">
    <property type="component" value="Unassembled WGS sequence"/>
</dbReference>
<dbReference type="AlphaFoldDB" id="B4N4V5"/>
<organism evidence="3">
    <name type="scientific">Drosophila willistoni</name>
    <name type="common">Fruit fly</name>
    <dbReference type="NCBI Taxonomy" id="7260"/>
    <lineage>
        <taxon>Eukaryota</taxon>
        <taxon>Metazoa</taxon>
        <taxon>Ecdysozoa</taxon>
        <taxon>Arthropoda</taxon>
        <taxon>Hexapoda</taxon>
        <taxon>Insecta</taxon>
        <taxon>Pterygota</taxon>
        <taxon>Neoptera</taxon>
        <taxon>Endopterygota</taxon>
        <taxon>Diptera</taxon>
        <taxon>Brachycera</taxon>
        <taxon>Muscomorpha</taxon>
        <taxon>Ephydroidea</taxon>
        <taxon>Drosophilidae</taxon>
        <taxon>Drosophila</taxon>
        <taxon>Sophophora</taxon>
    </lineage>
</organism>
<gene>
    <name evidence="2" type="primary">Dwil\GK20453</name>
    <name evidence="2" type="ORF">Dwil_GK20453</name>
</gene>
<dbReference type="HOGENOM" id="CLU_2640803_0_0_1"/>
<name>B4N4V5_DROWI</name>
<proteinExistence type="predicted"/>
<dbReference type="InParanoid" id="B4N4V5"/>
<keyword evidence="3" id="KW-1185">Reference proteome</keyword>
<reference evidence="2 3" key="1">
    <citation type="journal article" date="2007" name="Nature">
        <title>Evolution of genes and genomes on the Drosophila phylogeny.</title>
        <authorList>
            <consortium name="Drosophila 12 Genomes Consortium"/>
            <person name="Clark A.G."/>
            <person name="Eisen M.B."/>
            <person name="Smith D.R."/>
            <person name="Bergman C.M."/>
            <person name="Oliver B."/>
            <person name="Markow T.A."/>
            <person name="Kaufman T.C."/>
            <person name="Kellis M."/>
            <person name="Gelbart W."/>
            <person name="Iyer V.N."/>
            <person name="Pollard D.A."/>
            <person name="Sackton T.B."/>
            <person name="Larracuente A.M."/>
            <person name="Singh N.D."/>
            <person name="Abad J.P."/>
            <person name="Abt D.N."/>
            <person name="Adryan B."/>
            <person name="Aguade M."/>
            <person name="Akashi H."/>
            <person name="Anderson W.W."/>
            <person name="Aquadro C.F."/>
            <person name="Ardell D.H."/>
            <person name="Arguello R."/>
            <person name="Artieri C.G."/>
            <person name="Barbash D.A."/>
            <person name="Barker D."/>
            <person name="Barsanti P."/>
            <person name="Batterham P."/>
            <person name="Batzoglou S."/>
            <person name="Begun D."/>
            <person name="Bhutkar A."/>
            <person name="Blanco E."/>
            <person name="Bosak S.A."/>
            <person name="Bradley R.K."/>
            <person name="Brand A.D."/>
            <person name="Brent M.R."/>
            <person name="Brooks A.N."/>
            <person name="Brown R.H."/>
            <person name="Butlin R.K."/>
            <person name="Caggese C."/>
            <person name="Calvi B.R."/>
            <person name="Bernardo de Carvalho A."/>
            <person name="Caspi A."/>
            <person name="Castrezana S."/>
            <person name="Celniker S.E."/>
            <person name="Chang J.L."/>
            <person name="Chapple C."/>
            <person name="Chatterji S."/>
            <person name="Chinwalla A."/>
            <person name="Civetta A."/>
            <person name="Clifton S.W."/>
            <person name="Comeron J.M."/>
            <person name="Costello J.C."/>
            <person name="Coyne J.A."/>
            <person name="Daub J."/>
            <person name="David R.G."/>
            <person name="Delcher A.L."/>
            <person name="Delehaunty K."/>
            <person name="Do C.B."/>
            <person name="Ebling H."/>
            <person name="Edwards K."/>
            <person name="Eickbush T."/>
            <person name="Evans J.D."/>
            <person name="Filipski A."/>
            <person name="Findeiss S."/>
            <person name="Freyhult E."/>
            <person name="Fulton L."/>
            <person name="Fulton R."/>
            <person name="Garcia A.C."/>
            <person name="Gardiner A."/>
            <person name="Garfield D.A."/>
            <person name="Garvin B.E."/>
            <person name="Gibson G."/>
            <person name="Gilbert D."/>
            <person name="Gnerre S."/>
            <person name="Godfrey J."/>
            <person name="Good R."/>
            <person name="Gotea V."/>
            <person name="Gravely B."/>
            <person name="Greenberg A.J."/>
            <person name="Griffiths-Jones S."/>
            <person name="Gross S."/>
            <person name="Guigo R."/>
            <person name="Gustafson E.A."/>
            <person name="Haerty W."/>
            <person name="Hahn M.W."/>
            <person name="Halligan D.L."/>
            <person name="Halpern A.L."/>
            <person name="Halter G.M."/>
            <person name="Han M.V."/>
            <person name="Heger A."/>
            <person name="Hillier L."/>
            <person name="Hinrichs A.S."/>
            <person name="Holmes I."/>
            <person name="Hoskins R.A."/>
            <person name="Hubisz M.J."/>
            <person name="Hultmark D."/>
            <person name="Huntley M.A."/>
            <person name="Jaffe D.B."/>
            <person name="Jagadeeshan S."/>
            <person name="Jeck W.R."/>
            <person name="Johnson J."/>
            <person name="Jones C.D."/>
            <person name="Jordan W.C."/>
            <person name="Karpen G.H."/>
            <person name="Kataoka E."/>
            <person name="Keightley P.D."/>
            <person name="Kheradpour P."/>
            <person name="Kirkness E.F."/>
            <person name="Koerich L.B."/>
            <person name="Kristiansen K."/>
            <person name="Kudrna D."/>
            <person name="Kulathinal R.J."/>
            <person name="Kumar S."/>
            <person name="Kwok R."/>
            <person name="Lander E."/>
            <person name="Langley C.H."/>
            <person name="Lapoint R."/>
            <person name="Lazzaro B.P."/>
            <person name="Lee S.J."/>
            <person name="Levesque L."/>
            <person name="Li R."/>
            <person name="Lin C.F."/>
            <person name="Lin M.F."/>
            <person name="Lindblad-Toh K."/>
            <person name="Llopart A."/>
            <person name="Long M."/>
            <person name="Low L."/>
            <person name="Lozovsky E."/>
            <person name="Lu J."/>
            <person name="Luo M."/>
            <person name="Machado C.A."/>
            <person name="Makalowski W."/>
            <person name="Marzo M."/>
            <person name="Matsuda M."/>
            <person name="Matzkin L."/>
            <person name="McAllister B."/>
            <person name="McBride C.S."/>
            <person name="McKernan B."/>
            <person name="McKernan K."/>
            <person name="Mendez-Lago M."/>
            <person name="Minx P."/>
            <person name="Mollenhauer M.U."/>
            <person name="Montooth K."/>
            <person name="Mount S.M."/>
            <person name="Mu X."/>
            <person name="Myers E."/>
            <person name="Negre B."/>
            <person name="Newfeld S."/>
            <person name="Nielsen R."/>
            <person name="Noor M.A."/>
            <person name="O'Grady P."/>
            <person name="Pachter L."/>
            <person name="Papaceit M."/>
            <person name="Parisi M.J."/>
            <person name="Parisi M."/>
            <person name="Parts L."/>
            <person name="Pedersen J.S."/>
            <person name="Pesole G."/>
            <person name="Phillippy A.M."/>
            <person name="Ponting C.P."/>
            <person name="Pop M."/>
            <person name="Porcelli D."/>
            <person name="Powell J.R."/>
            <person name="Prohaska S."/>
            <person name="Pruitt K."/>
            <person name="Puig M."/>
            <person name="Quesneville H."/>
            <person name="Ram K.R."/>
            <person name="Rand D."/>
            <person name="Rasmussen M.D."/>
            <person name="Reed L.K."/>
            <person name="Reenan R."/>
            <person name="Reily A."/>
            <person name="Remington K.A."/>
            <person name="Rieger T.T."/>
            <person name="Ritchie M.G."/>
            <person name="Robin C."/>
            <person name="Rogers Y.H."/>
            <person name="Rohde C."/>
            <person name="Rozas J."/>
            <person name="Rubenfield M.J."/>
            <person name="Ruiz A."/>
            <person name="Russo S."/>
            <person name="Salzberg S.L."/>
            <person name="Sanchez-Gracia A."/>
            <person name="Saranga D.J."/>
            <person name="Sato H."/>
            <person name="Schaeffer S.W."/>
            <person name="Schatz M.C."/>
            <person name="Schlenke T."/>
            <person name="Schwartz R."/>
            <person name="Segarra C."/>
            <person name="Singh R.S."/>
            <person name="Sirot L."/>
            <person name="Sirota M."/>
            <person name="Sisneros N.B."/>
            <person name="Smith C.D."/>
            <person name="Smith T.F."/>
            <person name="Spieth J."/>
            <person name="Stage D.E."/>
            <person name="Stark A."/>
            <person name="Stephan W."/>
            <person name="Strausberg R.L."/>
            <person name="Strempel S."/>
            <person name="Sturgill D."/>
            <person name="Sutton G."/>
            <person name="Sutton G.G."/>
            <person name="Tao W."/>
            <person name="Teichmann S."/>
            <person name="Tobari Y.N."/>
            <person name="Tomimura Y."/>
            <person name="Tsolas J.M."/>
            <person name="Valente V.L."/>
            <person name="Venter E."/>
            <person name="Venter J.C."/>
            <person name="Vicario S."/>
            <person name="Vieira F.G."/>
            <person name="Vilella A.J."/>
            <person name="Villasante A."/>
            <person name="Walenz B."/>
            <person name="Wang J."/>
            <person name="Wasserman M."/>
            <person name="Watts T."/>
            <person name="Wilson D."/>
            <person name="Wilson R.K."/>
            <person name="Wing R.A."/>
            <person name="Wolfner M.F."/>
            <person name="Wong A."/>
            <person name="Wong G.K."/>
            <person name="Wu C.I."/>
            <person name="Wu G."/>
            <person name="Yamamoto D."/>
            <person name="Yang H.P."/>
            <person name="Yang S.P."/>
            <person name="Yorke J.A."/>
            <person name="Yoshida K."/>
            <person name="Zdobnov E."/>
            <person name="Zhang P."/>
            <person name="Zhang Y."/>
            <person name="Zimin A.V."/>
            <person name="Baldwin J."/>
            <person name="Abdouelleil A."/>
            <person name="Abdulkadir J."/>
            <person name="Abebe A."/>
            <person name="Abera B."/>
            <person name="Abreu J."/>
            <person name="Acer S.C."/>
            <person name="Aftuck L."/>
            <person name="Alexander A."/>
            <person name="An P."/>
            <person name="Anderson E."/>
            <person name="Anderson S."/>
            <person name="Arachi H."/>
            <person name="Azer M."/>
            <person name="Bachantsang P."/>
            <person name="Barry A."/>
            <person name="Bayul T."/>
            <person name="Berlin A."/>
            <person name="Bessette D."/>
            <person name="Bloom T."/>
            <person name="Blye J."/>
            <person name="Boguslavskiy L."/>
            <person name="Bonnet C."/>
            <person name="Boukhgalter B."/>
            <person name="Bourzgui I."/>
            <person name="Brown A."/>
            <person name="Cahill P."/>
            <person name="Channer S."/>
            <person name="Cheshatsang Y."/>
            <person name="Chuda L."/>
            <person name="Citroen M."/>
            <person name="Collymore A."/>
            <person name="Cooke P."/>
            <person name="Costello M."/>
            <person name="D'Aco K."/>
            <person name="Daza R."/>
            <person name="De Haan G."/>
            <person name="DeGray S."/>
            <person name="DeMaso C."/>
            <person name="Dhargay N."/>
            <person name="Dooley K."/>
            <person name="Dooley E."/>
            <person name="Doricent M."/>
            <person name="Dorje P."/>
            <person name="Dorjee K."/>
            <person name="Dupes A."/>
            <person name="Elong R."/>
            <person name="Falk J."/>
            <person name="Farina A."/>
            <person name="Faro S."/>
            <person name="Ferguson D."/>
            <person name="Fisher S."/>
            <person name="Foley C.D."/>
            <person name="Franke A."/>
            <person name="Friedrich D."/>
            <person name="Gadbois L."/>
            <person name="Gearin G."/>
            <person name="Gearin C.R."/>
            <person name="Giannoukos G."/>
            <person name="Goode T."/>
            <person name="Graham J."/>
            <person name="Grandbois E."/>
            <person name="Grewal S."/>
            <person name="Gyaltsen K."/>
            <person name="Hafez N."/>
            <person name="Hagos B."/>
            <person name="Hall J."/>
            <person name="Henson C."/>
            <person name="Hollinger A."/>
            <person name="Honan T."/>
            <person name="Huard M.D."/>
            <person name="Hughes L."/>
            <person name="Hurhula B."/>
            <person name="Husby M.E."/>
            <person name="Kamat A."/>
            <person name="Kanga B."/>
            <person name="Kashin S."/>
            <person name="Khazanovich D."/>
            <person name="Kisner P."/>
            <person name="Lance K."/>
            <person name="Lara M."/>
            <person name="Lee W."/>
            <person name="Lennon N."/>
            <person name="Letendre F."/>
            <person name="LeVine R."/>
            <person name="Lipovsky A."/>
            <person name="Liu X."/>
            <person name="Liu J."/>
            <person name="Liu S."/>
            <person name="Lokyitsang T."/>
            <person name="Lokyitsang Y."/>
            <person name="Lubonja R."/>
            <person name="Lui A."/>
            <person name="MacDonald P."/>
            <person name="Magnisalis V."/>
            <person name="Maru K."/>
            <person name="Matthews C."/>
            <person name="McCusker W."/>
            <person name="McDonough S."/>
            <person name="Mehta T."/>
            <person name="Meldrim J."/>
            <person name="Meneus L."/>
            <person name="Mihai O."/>
            <person name="Mihalev A."/>
            <person name="Mihova T."/>
            <person name="Mittelman R."/>
            <person name="Mlenga V."/>
            <person name="Montmayeur A."/>
            <person name="Mulrain L."/>
            <person name="Navidi A."/>
            <person name="Naylor J."/>
            <person name="Negash T."/>
            <person name="Nguyen T."/>
            <person name="Nguyen N."/>
            <person name="Nicol R."/>
            <person name="Norbu C."/>
            <person name="Norbu N."/>
            <person name="Novod N."/>
            <person name="O'Neill B."/>
            <person name="Osman S."/>
            <person name="Markiewicz E."/>
            <person name="Oyono O.L."/>
            <person name="Patti C."/>
            <person name="Phunkhang P."/>
            <person name="Pierre F."/>
            <person name="Priest M."/>
            <person name="Raghuraman S."/>
            <person name="Rege F."/>
            <person name="Reyes R."/>
            <person name="Rise C."/>
            <person name="Rogov P."/>
            <person name="Ross K."/>
            <person name="Ryan E."/>
            <person name="Settipalli S."/>
            <person name="Shea T."/>
            <person name="Sherpa N."/>
            <person name="Shi L."/>
            <person name="Shih D."/>
            <person name="Sparrow T."/>
            <person name="Spaulding J."/>
            <person name="Stalker J."/>
            <person name="Stange-Thomann N."/>
            <person name="Stavropoulos S."/>
            <person name="Stone C."/>
            <person name="Strader C."/>
            <person name="Tesfaye S."/>
            <person name="Thomson T."/>
            <person name="Thoulutsang Y."/>
            <person name="Thoulutsang D."/>
            <person name="Topham K."/>
            <person name="Topping I."/>
            <person name="Tsamla T."/>
            <person name="Vassiliev H."/>
            <person name="Vo A."/>
            <person name="Wangchuk T."/>
            <person name="Wangdi T."/>
            <person name="Weiand M."/>
            <person name="Wilkinson J."/>
            <person name="Wilson A."/>
            <person name="Yadav S."/>
            <person name="Young G."/>
            <person name="Yu Q."/>
            <person name="Zembek L."/>
            <person name="Zhong D."/>
            <person name="Zimmer A."/>
            <person name="Zwirko Z."/>
            <person name="Jaffe D.B."/>
            <person name="Alvarez P."/>
            <person name="Brockman W."/>
            <person name="Butler J."/>
            <person name="Chin C."/>
            <person name="Gnerre S."/>
            <person name="Grabherr M."/>
            <person name="Kleber M."/>
            <person name="Mauceli E."/>
            <person name="MacCallum I."/>
        </authorList>
    </citation>
    <scope>NUCLEOTIDE SEQUENCE [LARGE SCALE GENOMIC DNA]</scope>
    <source>
        <strain evidence="3">Tucson 14030-0811.24</strain>
    </source>
</reference>
<evidence type="ECO:0000313" key="3">
    <source>
        <dbReference type="Proteomes" id="UP000007798"/>
    </source>
</evidence>
<protein>
    <submittedName>
        <fullName evidence="2">GK20453</fullName>
    </submittedName>
</protein>
<accession>B4N4V5</accession>
<dbReference type="EMBL" id="CH964101">
    <property type="protein sequence ID" value="EDW79394.1"/>
    <property type="molecule type" value="Genomic_DNA"/>
</dbReference>
<feature type="region of interest" description="Disordered" evidence="1">
    <location>
        <begin position="1"/>
        <end position="28"/>
    </location>
</feature>
<sequence>MKELEEPKPSLKGVDNVPPKTAECEDDWDLEPDVGTYKPLHNCDDKLVVRSMKGQSRAVRQDFIYNERCRFAELKDK</sequence>
<evidence type="ECO:0000256" key="1">
    <source>
        <dbReference type="SAM" id="MobiDB-lite"/>
    </source>
</evidence>